<name>L1IG14_GUITC</name>
<sequence>MWFIKEAGKSFIKEGNPKYVEELKNRFKEIQKTEYKTPTRPSRELIKKMNNAIYTASNEEPDSNVLSDDTSRPLFDFRNPSSQETIVGRMMLMTEHAVWYQHSTKQTTSDEGMLKHDSISTYNMMVAHAVLMKMLRDEEPDIDPSEFMFAGFDPSLAFHSGAQEIFNNFLGAKMKKQLTAQDRIQRIREHKQQLKTLKAKIIHRYQMTEKRIAALRATINMKRTYMQETTDPKRKKSLEDAIKRIELHIVRCEEARNMKGTRPIAEKTRLKTMAEFLAQARKGHNRKKKTGSNQNTKAKGKKTSR</sequence>
<dbReference type="PaxDb" id="55529-EKX35027"/>
<proteinExistence type="predicted"/>
<keyword evidence="4" id="KW-1185">Reference proteome</keyword>
<dbReference type="HOGENOM" id="CLU_913502_0_0_1"/>
<gene>
    <name evidence="2" type="ORF">GUITHDRAFT_146779</name>
</gene>
<evidence type="ECO:0000256" key="1">
    <source>
        <dbReference type="SAM" id="MobiDB-lite"/>
    </source>
</evidence>
<evidence type="ECO:0000313" key="3">
    <source>
        <dbReference type="EnsemblProtists" id="EKX35027"/>
    </source>
</evidence>
<feature type="region of interest" description="Disordered" evidence="1">
    <location>
        <begin position="279"/>
        <end position="305"/>
    </location>
</feature>
<organism evidence="2">
    <name type="scientific">Guillardia theta (strain CCMP2712)</name>
    <name type="common">Cryptophyte</name>
    <dbReference type="NCBI Taxonomy" id="905079"/>
    <lineage>
        <taxon>Eukaryota</taxon>
        <taxon>Cryptophyceae</taxon>
        <taxon>Pyrenomonadales</taxon>
        <taxon>Geminigeraceae</taxon>
        <taxon>Guillardia</taxon>
    </lineage>
</organism>
<reference evidence="2 4" key="1">
    <citation type="journal article" date="2012" name="Nature">
        <title>Algal genomes reveal evolutionary mosaicism and the fate of nucleomorphs.</title>
        <authorList>
            <consortium name="DOE Joint Genome Institute"/>
            <person name="Curtis B.A."/>
            <person name="Tanifuji G."/>
            <person name="Burki F."/>
            <person name="Gruber A."/>
            <person name="Irimia M."/>
            <person name="Maruyama S."/>
            <person name="Arias M.C."/>
            <person name="Ball S.G."/>
            <person name="Gile G.H."/>
            <person name="Hirakawa Y."/>
            <person name="Hopkins J.F."/>
            <person name="Kuo A."/>
            <person name="Rensing S.A."/>
            <person name="Schmutz J."/>
            <person name="Symeonidi A."/>
            <person name="Elias M."/>
            <person name="Eveleigh R.J."/>
            <person name="Herman E.K."/>
            <person name="Klute M.J."/>
            <person name="Nakayama T."/>
            <person name="Obornik M."/>
            <person name="Reyes-Prieto A."/>
            <person name="Armbrust E.V."/>
            <person name="Aves S.J."/>
            <person name="Beiko R.G."/>
            <person name="Coutinho P."/>
            <person name="Dacks J.B."/>
            <person name="Durnford D.G."/>
            <person name="Fast N.M."/>
            <person name="Green B.R."/>
            <person name="Grisdale C.J."/>
            <person name="Hempel F."/>
            <person name="Henrissat B."/>
            <person name="Hoppner M.P."/>
            <person name="Ishida K."/>
            <person name="Kim E."/>
            <person name="Koreny L."/>
            <person name="Kroth P.G."/>
            <person name="Liu Y."/>
            <person name="Malik S.B."/>
            <person name="Maier U.G."/>
            <person name="McRose D."/>
            <person name="Mock T."/>
            <person name="Neilson J.A."/>
            <person name="Onodera N.T."/>
            <person name="Poole A.M."/>
            <person name="Pritham E.J."/>
            <person name="Richards T.A."/>
            <person name="Rocap G."/>
            <person name="Roy S.W."/>
            <person name="Sarai C."/>
            <person name="Schaack S."/>
            <person name="Shirato S."/>
            <person name="Slamovits C.H."/>
            <person name="Spencer D.F."/>
            <person name="Suzuki S."/>
            <person name="Worden A.Z."/>
            <person name="Zauner S."/>
            <person name="Barry K."/>
            <person name="Bell C."/>
            <person name="Bharti A.K."/>
            <person name="Crow J.A."/>
            <person name="Grimwood J."/>
            <person name="Kramer R."/>
            <person name="Lindquist E."/>
            <person name="Lucas S."/>
            <person name="Salamov A."/>
            <person name="McFadden G.I."/>
            <person name="Lane C.E."/>
            <person name="Keeling P.J."/>
            <person name="Gray M.W."/>
            <person name="Grigoriev I.V."/>
            <person name="Archibald J.M."/>
        </authorList>
    </citation>
    <scope>NUCLEOTIDE SEQUENCE</scope>
    <source>
        <strain evidence="2 4">CCMP2712</strain>
    </source>
</reference>
<dbReference type="EMBL" id="JH993098">
    <property type="protein sequence ID" value="EKX35027.1"/>
    <property type="molecule type" value="Genomic_DNA"/>
</dbReference>
<accession>L1IG14</accession>
<evidence type="ECO:0000313" key="4">
    <source>
        <dbReference type="Proteomes" id="UP000011087"/>
    </source>
</evidence>
<dbReference type="Proteomes" id="UP000011087">
    <property type="component" value="Unassembled WGS sequence"/>
</dbReference>
<dbReference type="KEGG" id="gtt:GUITHDRAFT_146779"/>
<reference evidence="3" key="3">
    <citation type="submission" date="2016-03" db="UniProtKB">
        <authorList>
            <consortium name="EnsemblProtists"/>
        </authorList>
    </citation>
    <scope>IDENTIFICATION</scope>
</reference>
<feature type="compositionally biased region" description="Basic residues" evidence="1">
    <location>
        <begin position="281"/>
        <end position="290"/>
    </location>
</feature>
<dbReference type="RefSeq" id="XP_005822007.1">
    <property type="nucleotide sequence ID" value="XM_005821950.1"/>
</dbReference>
<dbReference type="AlphaFoldDB" id="L1IG14"/>
<evidence type="ECO:0000313" key="2">
    <source>
        <dbReference type="EMBL" id="EKX35027.1"/>
    </source>
</evidence>
<protein>
    <submittedName>
        <fullName evidence="2 3">Uncharacterized protein</fullName>
    </submittedName>
</protein>
<dbReference type="EnsemblProtists" id="EKX35027">
    <property type="protein sequence ID" value="EKX35027"/>
    <property type="gene ID" value="GUITHDRAFT_146779"/>
</dbReference>
<dbReference type="GeneID" id="17291775"/>
<reference evidence="4" key="2">
    <citation type="submission" date="2012-11" db="EMBL/GenBank/DDBJ databases">
        <authorList>
            <person name="Kuo A."/>
            <person name="Curtis B.A."/>
            <person name="Tanifuji G."/>
            <person name="Burki F."/>
            <person name="Gruber A."/>
            <person name="Irimia M."/>
            <person name="Maruyama S."/>
            <person name="Arias M.C."/>
            <person name="Ball S.G."/>
            <person name="Gile G.H."/>
            <person name="Hirakawa Y."/>
            <person name="Hopkins J.F."/>
            <person name="Rensing S.A."/>
            <person name="Schmutz J."/>
            <person name="Symeonidi A."/>
            <person name="Elias M."/>
            <person name="Eveleigh R.J."/>
            <person name="Herman E.K."/>
            <person name="Klute M.J."/>
            <person name="Nakayama T."/>
            <person name="Obornik M."/>
            <person name="Reyes-Prieto A."/>
            <person name="Armbrust E.V."/>
            <person name="Aves S.J."/>
            <person name="Beiko R.G."/>
            <person name="Coutinho P."/>
            <person name="Dacks J.B."/>
            <person name="Durnford D.G."/>
            <person name="Fast N.M."/>
            <person name="Green B.R."/>
            <person name="Grisdale C."/>
            <person name="Hempe F."/>
            <person name="Henrissat B."/>
            <person name="Hoppner M.P."/>
            <person name="Ishida K.-I."/>
            <person name="Kim E."/>
            <person name="Koreny L."/>
            <person name="Kroth P.G."/>
            <person name="Liu Y."/>
            <person name="Malik S.-B."/>
            <person name="Maier U.G."/>
            <person name="McRose D."/>
            <person name="Mock T."/>
            <person name="Neilson J.A."/>
            <person name="Onodera N.T."/>
            <person name="Poole A.M."/>
            <person name="Pritham E.J."/>
            <person name="Richards T.A."/>
            <person name="Rocap G."/>
            <person name="Roy S.W."/>
            <person name="Sarai C."/>
            <person name="Schaack S."/>
            <person name="Shirato S."/>
            <person name="Slamovits C.H."/>
            <person name="Spencer D.F."/>
            <person name="Suzuki S."/>
            <person name="Worden A.Z."/>
            <person name="Zauner S."/>
            <person name="Barry K."/>
            <person name="Bell C."/>
            <person name="Bharti A.K."/>
            <person name="Crow J.A."/>
            <person name="Grimwood J."/>
            <person name="Kramer R."/>
            <person name="Lindquist E."/>
            <person name="Lucas S."/>
            <person name="Salamov A."/>
            <person name="McFadden G.I."/>
            <person name="Lane C.E."/>
            <person name="Keeling P.J."/>
            <person name="Gray M.W."/>
            <person name="Grigoriev I.V."/>
            <person name="Archibald J.M."/>
        </authorList>
    </citation>
    <scope>NUCLEOTIDE SEQUENCE</scope>
    <source>
        <strain evidence="4">CCMP2712</strain>
    </source>
</reference>